<keyword evidence="1" id="KW-0812">Transmembrane</keyword>
<gene>
    <name evidence="2" type="ORF">GCM10009665_04640</name>
</gene>
<dbReference type="Proteomes" id="UP001500037">
    <property type="component" value="Unassembled WGS sequence"/>
</dbReference>
<dbReference type="EMBL" id="BAAALF010000004">
    <property type="protein sequence ID" value="GAA1217825.1"/>
    <property type="molecule type" value="Genomic_DNA"/>
</dbReference>
<protein>
    <recommendedName>
        <fullName evidence="4">PH (Pleckstrin Homology) domain-containing protein</fullName>
    </recommendedName>
</protein>
<proteinExistence type="predicted"/>
<keyword evidence="1" id="KW-1133">Transmembrane helix</keyword>
<evidence type="ECO:0000313" key="3">
    <source>
        <dbReference type="Proteomes" id="UP001500037"/>
    </source>
</evidence>
<feature type="transmembrane region" description="Helical" evidence="1">
    <location>
        <begin position="187"/>
        <end position="210"/>
    </location>
</feature>
<accession>A0ABP4G973</accession>
<reference evidence="3" key="1">
    <citation type="journal article" date="2019" name="Int. J. Syst. Evol. Microbiol.">
        <title>The Global Catalogue of Microorganisms (GCM) 10K type strain sequencing project: providing services to taxonomists for standard genome sequencing and annotation.</title>
        <authorList>
            <consortium name="The Broad Institute Genomics Platform"/>
            <consortium name="The Broad Institute Genome Sequencing Center for Infectious Disease"/>
            <person name="Wu L."/>
            <person name="Ma J."/>
        </authorList>
    </citation>
    <scope>NUCLEOTIDE SEQUENCE [LARGE SCALE GENOMIC DNA]</scope>
    <source>
        <strain evidence="3">JCM 13004</strain>
    </source>
</reference>
<evidence type="ECO:0008006" key="4">
    <source>
        <dbReference type="Google" id="ProtNLM"/>
    </source>
</evidence>
<keyword evidence="3" id="KW-1185">Reference proteome</keyword>
<feature type="transmembrane region" description="Helical" evidence="1">
    <location>
        <begin position="23"/>
        <end position="43"/>
    </location>
</feature>
<keyword evidence="1" id="KW-0472">Membrane</keyword>
<comment type="caution">
    <text evidence="2">The sequence shown here is derived from an EMBL/GenBank/DDBJ whole genome shotgun (WGS) entry which is preliminary data.</text>
</comment>
<name>A0ABP4G973_9ACTN</name>
<evidence type="ECO:0000313" key="2">
    <source>
        <dbReference type="EMBL" id="GAA1217825.1"/>
    </source>
</evidence>
<sequence length="212" mass="23284">MSQETDDLPWISVKGDTSAARGLLLKASPVILFGMVRIGLLMARGRGSSAGAGPAGLVMAVVAVAVPLVWLAARLGLRAANARIRLDEGLLTVRDSWGRRILSTPVEDITGLHQVRLPVEGENKFRIVLTSRDAKPLMIDARRWQPDTLRQLWPALGVPVRDHGFLTFRELRSRLPGVRVPWHQAHAVLFAVFIVIVTIAYVALIVNLPFLL</sequence>
<dbReference type="RefSeq" id="WP_344438403.1">
    <property type="nucleotide sequence ID" value="NZ_BAAALF010000004.1"/>
</dbReference>
<feature type="transmembrane region" description="Helical" evidence="1">
    <location>
        <begin position="55"/>
        <end position="77"/>
    </location>
</feature>
<organism evidence="2 3">
    <name type="scientific">Kitasatospora nipponensis</name>
    <dbReference type="NCBI Taxonomy" id="258049"/>
    <lineage>
        <taxon>Bacteria</taxon>
        <taxon>Bacillati</taxon>
        <taxon>Actinomycetota</taxon>
        <taxon>Actinomycetes</taxon>
        <taxon>Kitasatosporales</taxon>
        <taxon>Streptomycetaceae</taxon>
        <taxon>Kitasatospora</taxon>
    </lineage>
</organism>
<evidence type="ECO:0000256" key="1">
    <source>
        <dbReference type="SAM" id="Phobius"/>
    </source>
</evidence>